<evidence type="ECO:0000313" key="3">
    <source>
        <dbReference type="Proteomes" id="UP001138768"/>
    </source>
</evidence>
<proteinExistence type="predicted"/>
<dbReference type="Pfam" id="PF13524">
    <property type="entry name" value="Glyco_trans_1_2"/>
    <property type="match status" value="1"/>
</dbReference>
<dbReference type="InterPro" id="IPR055259">
    <property type="entry name" value="YkvP/CgeB_Glyco_trans-like"/>
</dbReference>
<reference evidence="2 3" key="1">
    <citation type="journal article" date="2020" name="Microorganisms">
        <title>Osmotic Adaptation and Compatible Solute Biosynthesis of Phototrophic Bacteria as Revealed from Genome Analyses.</title>
        <authorList>
            <person name="Imhoff J.F."/>
            <person name="Rahn T."/>
            <person name="Kunzel S."/>
            <person name="Keller A."/>
            <person name="Neulinger S.C."/>
        </authorList>
    </citation>
    <scope>NUCLEOTIDE SEQUENCE [LARGE SCALE GENOMIC DNA]</scope>
    <source>
        <strain evidence="2 3">DSM 25653</strain>
    </source>
</reference>
<organism evidence="2 3">
    <name type="scientific">Lamprobacter modestohalophilus</name>
    <dbReference type="NCBI Taxonomy" id="1064514"/>
    <lineage>
        <taxon>Bacteria</taxon>
        <taxon>Pseudomonadati</taxon>
        <taxon>Pseudomonadota</taxon>
        <taxon>Gammaproteobacteria</taxon>
        <taxon>Chromatiales</taxon>
        <taxon>Chromatiaceae</taxon>
        <taxon>Lamprobacter</taxon>
    </lineage>
</organism>
<name>A0A9X0WEB3_9GAMM</name>
<dbReference type="EMBL" id="NRRY01000141">
    <property type="protein sequence ID" value="MBK1621846.1"/>
    <property type="molecule type" value="Genomic_DNA"/>
</dbReference>
<accession>A0A9X0WEB3</accession>
<comment type="caution">
    <text evidence="2">The sequence shown here is derived from an EMBL/GenBank/DDBJ whole genome shotgun (WGS) entry which is preliminary data.</text>
</comment>
<evidence type="ECO:0000313" key="2">
    <source>
        <dbReference type="EMBL" id="MBK1621846.1"/>
    </source>
</evidence>
<keyword evidence="3" id="KW-1185">Reference proteome</keyword>
<dbReference type="AlphaFoldDB" id="A0A9X0WEB3"/>
<protein>
    <recommendedName>
        <fullName evidence="1">Spore protein YkvP/CgeB glycosyl transferase-like domain-containing protein</fullName>
    </recommendedName>
</protein>
<feature type="domain" description="Spore protein YkvP/CgeB glycosyl transferase-like" evidence="1">
    <location>
        <begin position="169"/>
        <end position="283"/>
    </location>
</feature>
<evidence type="ECO:0000259" key="1">
    <source>
        <dbReference type="Pfam" id="PF13524"/>
    </source>
</evidence>
<gene>
    <name evidence="2" type="ORF">CKO42_26435</name>
</gene>
<sequence length="318" mass="36812">MPSFRFDPGIEPMRIAGDYDLFLTTCEFVNDLQTFDLVNDWKKSSRISACYLSELWVRAISDNQRLVSRLADFDHIFVNCAASVEPLSAQIGRPCHYLPPAVDAIRYCPWPNPQWRSIDVYSMGRRDAEMHRELLQARQRDGLFYLYDSYDIHSRKEWCVSDYREHRMLSAQLIQRSRYFIVNPAKLDCGAETAGQQEVGNRFFEGAAGGSVMIGRPVDTDIYRSHFDWEDAVIPVYGKNATITDVIADLNRQPERVELARRNNVREALMRHDWVYRWEQILAKIGMQPSHKLNERKAELARLKNTIPAVYLDEAAAA</sequence>
<dbReference type="Proteomes" id="UP001138768">
    <property type="component" value="Unassembled WGS sequence"/>
</dbReference>